<keyword evidence="3" id="KW-1133">Transmembrane helix</keyword>
<dbReference type="PANTHER" id="PTHR46093">
    <property type="entry name" value="ACYL-COA-BINDING DOMAIN-CONTAINING PROTEIN 5"/>
    <property type="match status" value="1"/>
</dbReference>
<dbReference type="SUPFAM" id="SSF117281">
    <property type="entry name" value="Kelch motif"/>
    <property type="match status" value="1"/>
</dbReference>
<dbReference type="VEuPathDB" id="FungiDB:FUN_003014"/>
<keyword evidence="1" id="KW-0880">Kelch repeat</keyword>
<dbReference type="Pfam" id="PF24681">
    <property type="entry name" value="Kelch_KLHDC2_KLHL20_DRC7"/>
    <property type="match status" value="1"/>
</dbReference>
<dbReference type="VEuPathDB" id="FungiDB:RhiirA1_460973"/>
<evidence type="ECO:0000256" key="3">
    <source>
        <dbReference type="SAM" id="Phobius"/>
    </source>
</evidence>
<dbReference type="InterPro" id="IPR006652">
    <property type="entry name" value="Kelch_1"/>
</dbReference>
<dbReference type="SMART" id="SM00612">
    <property type="entry name" value="Kelch"/>
    <property type="match status" value="3"/>
</dbReference>
<proteinExistence type="predicted"/>
<dbReference type="Gene3D" id="2.120.10.80">
    <property type="entry name" value="Kelch-type beta propeller"/>
    <property type="match status" value="2"/>
</dbReference>
<sequence length="409" mass="45706">MTPFKPIVSSRNTATLIDNKLYILGGYDDSGTIPVGKEFFYLDLSVPFNTQNLLWHDLSNINIIQSIVAATSVNGGINNNTLIMYGGRNLTKIENLALVYMFDTQSNSWSKIVEDSYVSRKRSLSAVVDYDRKMYLFGGWLINNEYTNDMFILDTINLSWRIGSSLNAPVPMINYGATLLPNKNIIYIGGMIGSEKKNESLALNDVYLYDTINDKWSIKKTSGPSIPSKRFGLSVVLGLDGKQVIIFGGKENTIINPKKSLYNLNINTFEWSIPNVSGGISKSRYFHKAHVIGKYMVISFGMGYDKSVESDILLLDINNNNEYKWTTIFDPSTPPSPSSPFLPSLRPSTNPKTLSRIIPAAMAGAIIGSLFGVILLSFGSYFLYKWSKNNQNQKHITRTILIPHSYSNC</sequence>
<evidence type="ECO:0000256" key="1">
    <source>
        <dbReference type="ARBA" id="ARBA00022441"/>
    </source>
</evidence>
<comment type="caution">
    <text evidence="4">The sequence shown here is derived from an EMBL/GenBank/DDBJ whole genome shotgun (WGS) entry which is preliminary data.</text>
</comment>
<feature type="transmembrane region" description="Helical" evidence="3">
    <location>
        <begin position="357"/>
        <end position="384"/>
    </location>
</feature>
<dbReference type="VEuPathDB" id="FungiDB:RhiirA1_460974"/>
<gene>
    <name evidence="4" type="ORF">RhiirA4_464164</name>
</gene>
<protein>
    <submittedName>
        <fullName evidence="4">Galactose oxidase</fullName>
    </submittedName>
</protein>
<name>A0A2I1GPR2_9GLOM</name>
<reference evidence="4 5" key="1">
    <citation type="submission" date="2015-10" db="EMBL/GenBank/DDBJ databases">
        <title>Genome analyses suggest a sexual origin of heterokaryosis in a supposedly ancient asexual fungus.</title>
        <authorList>
            <person name="Ropars J."/>
            <person name="Sedzielewska K."/>
            <person name="Noel J."/>
            <person name="Charron P."/>
            <person name="Farinelli L."/>
            <person name="Marton T."/>
            <person name="Kruger M."/>
            <person name="Pelin A."/>
            <person name="Brachmann A."/>
            <person name="Corradi N."/>
        </authorList>
    </citation>
    <scope>NUCLEOTIDE SEQUENCE [LARGE SCALE GENOMIC DNA]</scope>
    <source>
        <strain evidence="4 5">A4</strain>
    </source>
</reference>
<dbReference type="InterPro" id="IPR015915">
    <property type="entry name" value="Kelch-typ_b-propeller"/>
</dbReference>
<evidence type="ECO:0000313" key="4">
    <source>
        <dbReference type="EMBL" id="PKY48534.1"/>
    </source>
</evidence>
<keyword evidence="5" id="KW-1185">Reference proteome</keyword>
<accession>A0A2I1GPR2</accession>
<keyword evidence="2" id="KW-0677">Repeat</keyword>
<organism evidence="4 5">
    <name type="scientific">Rhizophagus irregularis</name>
    <dbReference type="NCBI Taxonomy" id="588596"/>
    <lineage>
        <taxon>Eukaryota</taxon>
        <taxon>Fungi</taxon>
        <taxon>Fungi incertae sedis</taxon>
        <taxon>Mucoromycota</taxon>
        <taxon>Glomeromycotina</taxon>
        <taxon>Glomeromycetes</taxon>
        <taxon>Glomerales</taxon>
        <taxon>Glomeraceae</taxon>
        <taxon>Rhizophagus</taxon>
    </lineage>
</organism>
<dbReference type="PANTHER" id="PTHR46093:SF3">
    <property type="entry name" value="ACYL-COA-BINDING DOMAIN-CONTAINING PROTEIN 4"/>
    <property type="match status" value="1"/>
</dbReference>
<dbReference type="AlphaFoldDB" id="A0A2I1GPR2"/>
<dbReference type="Proteomes" id="UP000234323">
    <property type="component" value="Unassembled WGS sequence"/>
</dbReference>
<keyword evidence="3" id="KW-0812">Transmembrane</keyword>
<evidence type="ECO:0000313" key="5">
    <source>
        <dbReference type="Proteomes" id="UP000234323"/>
    </source>
</evidence>
<keyword evidence="3" id="KW-0472">Membrane</keyword>
<dbReference type="EMBL" id="LLXI01000650">
    <property type="protein sequence ID" value="PKY48534.1"/>
    <property type="molecule type" value="Genomic_DNA"/>
</dbReference>
<evidence type="ECO:0000256" key="2">
    <source>
        <dbReference type="ARBA" id="ARBA00022737"/>
    </source>
</evidence>